<proteinExistence type="predicted"/>
<reference evidence="1 2" key="1">
    <citation type="journal article" date="2016" name="PLoS Pathog.">
        <title>Biosynthesis of antibiotic leucinostatins in bio-control fungus Purpureocillium lilacinum and their inhibition on phytophthora revealed by genome mining.</title>
        <authorList>
            <person name="Wang G."/>
            <person name="Liu Z."/>
            <person name="Lin R."/>
            <person name="Li E."/>
            <person name="Mao Z."/>
            <person name="Ling J."/>
            <person name="Yang Y."/>
            <person name="Yin W.B."/>
            <person name="Xie B."/>
        </authorList>
    </citation>
    <scope>NUCLEOTIDE SEQUENCE [LARGE SCALE GENOMIC DNA]</scope>
    <source>
        <strain evidence="1">170</strain>
    </source>
</reference>
<evidence type="ECO:0000313" key="1">
    <source>
        <dbReference type="EMBL" id="OWT42712.1"/>
    </source>
</evidence>
<dbReference type="RefSeq" id="XP_022285193.1">
    <property type="nucleotide sequence ID" value="XM_022429781.1"/>
</dbReference>
<organism evidence="1 2">
    <name type="scientific">Pochonia chlamydosporia 170</name>
    <dbReference type="NCBI Taxonomy" id="1380566"/>
    <lineage>
        <taxon>Eukaryota</taxon>
        <taxon>Fungi</taxon>
        <taxon>Dikarya</taxon>
        <taxon>Ascomycota</taxon>
        <taxon>Pezizomycotina</taxon>
        <taxon>Sordariomycetes</taxon>
        <taxon>Hypocreomycetidae</taxon>
        <taxon>Hypocreales</taxon>
        <taxon>Clavicipitaceae</taxon>
        <taxon>Pochonia</taxon>
    </lineage>
</organism>
<comment type="caution">
    <text evidence="1">The sequence shown here is derived from an EMBL/GenBank/DDBJ whole genome shotgun (WGS) entry which is preliminary data.</text>
</comment>
<evidence type="ECO:0000313" key="2">
    <source>
        <dbReference type="Proteomes" id="UP000078397"/>
    </source>
</evidence>
<dbReference type="EMBL" id="LSBJ02000007">
    <property type="protein sequence ID" value="OWT42712.1"/>
    <property type="molecule type" value="Genomic_DNA"/>
</dbReference>
<dbReference type="Proteomes" id="UP000078397">
    <property type="component" value="Unassembled WGS sequence"/>
</dbReference>
<protein>
    <submittedName>
        <fullName evidence="1">Uncharacterized protein</fullName>
    </submittedName>
</protein>
<dbReference type="AlphaFoldDB" id="A0A219AQ65"/>
<gene>
    <name evidence="1" type="ORF">VFPPC_18125</name>
</gene>
<keyword evidence="2" id="KW-1185">Reference proteome</keyword>
<name>A0A219AQ65_METCM</name>
<dbReference type="GeneID" id="33936990"/>
<dbReference type="KEGG" id="pchm:VFPPC_18125"/>
<accession>A0A219AQ65</accession>
<sequence>MVAKRDPGVNLAERLWFTPSGSVAARNEQRRASRKGQAIFRAAFGAPSGAIIRMALVGLYDGCSGDKIGVGGGADRSVVGRASGEESGLSGLVGHVLAVFRCRGRFLVT</sequence>